<feature type="transmembrane region" description="Helical" evidence="12">
    <location>
        <begin position="390"/>
        <end position="412"/>
    </location>
</feature>
<name>A0A2N3PZC8_9PROT</name>
<dbReference type="InterPro" id="IPR006121">
    <property type="entry name" value="HMA_dom"/>
</dbReference>
<dbReference type="FunFam" id="3.30.70.100:FF:000005">
    <property type="entry name" value="Copper-exporting P-type ATPase A"/>
    <property type="match status" value="1"/>
</dbReference>
<dbReference type="EC" id="7.2.2.9" evidence="10"/>
<dbReference type="Gene3D" id="3.30.70.100">
    <property type="match status" value="1"/>
</dbReference>
<proteinExistence type="inferred from homology"/>
<evidence type="ECO:0000256" key="10">
    <source>
        <dbReference type="ARBA" id="ARBA00038904"/>
    </source>
</evidence>
<reference evidence="16" key="1">
    <citation type="submission" date="2017-12" db="EMBL/GenBank/DDBJ databases">
        <title>Draft genome sequence of Telmatospirillum siberiense 26-4b1T, an acidotolerant peatland alphaproteobacterium potentially involved in sulfur cycling.</title>
        <authorList>
            <person name="Hausmann B."/>
            <person name="Pjevac P."/>
            <person name="Schreck K."/>
            <person name="Herbold C.W."/>
            <person name="Daims H."/>
            <person name="Wagner M."/>
            <person name="Pester M."/>
            <person name="Loy A."/>
        </authorList>
    </citation>
    <scope>NUCLEOTIDE SEQUENCE [LARGE SCALE GENOMIC DNA]</scope>
    <source>
        <strain evidence="16">26-4b1</strain>
    </source>
</reference>
<dbReference type="CDD" id="cd02094">
    <property type="entry name" value="P-type_ATPase_Cu-like"/>
    <property type="match status" value="1"/>
</dbReference>
<dbReference type="PRINTS" id="PR00943">
    <property type="entry name" value="CUATPASE"/>
</dbReference>
<accession>A0A2N3PZC8</accession>
<dbReference type="InterPro" id="IPR023298">
    <property type="entry name" value="ATPase_P-typ_TM_dom_sf"/>
</dbReference>
<evidence type="ECO:0000256" key="3">
    <source>
        <dbReference type="ARBA" id="ARBA00022692"/>
    </source>
</evidence>
<keyword evidence="16" id="KW-1185">Reference proteome</keyword>
<dbReference type="InterPro" id="IPR059000">
    <property type="entry name" value="ATPase_P-type_domA"/>
</dbReference>
<evidence type="ECO:0000259" key="14">
    <source>
        <dbReference type="PROSITE" id="PS50846"/>
    </source>
</evidence>
<dbReference type="OrthoDB" id="9760802at2"/>
<dbReference type="GO" id="GO:0055070">
    <property type="term" value="P:copper ion homeostasis"/>
    <property type="evidence" value="ECO:0007669"/>
    <property type="project" value="TreeGrafter"/>
</dbReference>
<dbReference type="GO" id="GO:0005524">
    <property type="term" value="F:ATP binding"/>
    <property type="evidence" value="ECO:0007669"/>
    <property type="project" value="UniProtKB-UniRule"/>
</dbReference>
<dbReference type="PRINTS" id="PR00119">
    <property type="entry name" value="CATATPASE"/>
</dbReference>
<dbReference type="GO" id="GO:0016887">
    <property type="term" value="F:ATP hydrolysis activity"/>
    <property type="evidence" value="ECO:0007669"/>
    <property type="project" value="InterPro"/>
</dbReference>
<evidence type="ECO:0000256" key="4">
    <source>
        <dbReference type="ARBA" id="ARBA00022723"/>
    </source>
</evidence>
<evidence type="ECO:0000256" key="2">
    <source>
        <dbReference type="ARBA" id="ARBA00006024"/>
    </source>
</evidence>
<protein>
    <recommendedName>
        <fullName evidence="10">P-type Cu(2+) transporter</fullName>
        <ecNumber evidence="10">7.2.2.9</ecNumber>
    </recommendedName>
</protein>
<dbReference type="InterPro" id="IPR036163">
    <property type="entry name" value="HMA_dom_sf"/>
</dbReference>
<dbReference type="GO" id="GO:0012505">
    <property type="term" value="C:endomembrane system"/>
    <property type="evidence" value="ECO:0007669"/>
    <property type="project" value="UniProtKB-SubCell"/>
</dbReference>
<dbReference type="Gene3D" id="3.40.50.1000">
    <property type="entry name" value="HAD superfamily/HAD-like"/>
    <property type="match status" value="1"/>
</dbReference>
<evidence type="ECO:0000256" key="11">
    <source>
        <dbReference type="ARBA" id="ARBA00047424"/>
    </source>
</evidence>
<comment type="similarity">
    <text evidence="2 12">Belongs to the cation transport ATPase (P-type) (TC 3.A.3) family. Type IB subfamily.</text>
</comment>
<dbReference type="NCBIfam" id="TIGR01525">
    <property type="entry name" value="ATPase-IB_hvy"/>
    <property type="match status" value="1"/>
</dbReference>
<keyword evidence="4 12" id="KW-0479">Metal-binding</keyword>
<organism evidence="15 16">
    <name type="scientific">Telmatospirillum siberiense</name>
    <dbReference type="NCBI Taxonomy" id="382514"/>
    <lineage>
        <taxon>Bacteria</taxon>
        <taxon>Pseudomonadati</taxon>
        <taxon>Pseudomonadota</taxon>
        <taxon>Alphaproteobacteria</taxon>
        <taxon>Rhodospirillales</taxon>
        <taxon>Rhodospirillaceae</taxon>
        <taxon>Telmatospirillum</taxon>
    </lineage>
</organism>
<evidence type="ECO:0000256" key="5">
    <source>
        <dbReference type="ARBA" id="ARBA00022741"/>
    </source>
</evidence>
<dbReference type="SFLD" id="SFLDG00002">
    <property type="entry name" value="C1.7:_P-type_atpase_like"/>
    <property type="match status" value="1"/>
</dbReference>
<dbReference type="InterPro" id="IPR036412">
    <property type="entry name" value="HAD-like_sf"/>
</dbReference>
<dbReference type="Proteomes" id="UP000233293">
    <property type="component" value="Unassembled WGS sequence"/>
</dbReference>
<dbReference type="SFLD" id="SFLDF00027">
    <property type="entry name" value="p-type_atpase"/>
    <property type="match status" value="1"/>
</dbReference>
<feature type="transmembrane region" description="Helical" evidence="12">
    <location>
        <begin position="238"/>
        <end position="256"/>
    </location>
</feature>
<dbReference type="InterPro" id="IPR023299">
    <property type="entry name" value="ATPase_P-typ_cyto_dom_N"/>
</dbReference>
<keyword evidence="7" id="KW-1278">Translocase</keyword>
<dbReference type="Pfam" id="PF00702">
    <property type="entry name" value="Hydrolase"/>
    <property type="match status" value="1"/>
</dbReference>
<dbReference type="FunFam" id="2.70.150.10:FF:000002">
    <property type="entry name" value="Copper-transporting ATPase 1, putative"/>
    <property type="match status" value="1"/>
</dbReference>
<evidence type="ECO:0000313" key="15">
    <source>
        <dbReference type="EMBL" id="PKU25766.1"/>
    </source>
</evidence>
<dbReference type="Gene3D" id="3.40.1110.10">
    <property type="entry name" value="Calcium-transporting ATPase, cytoplasmic domain N"/>
    <property type="match status" value="1"/>
</dbReference>
<dbReference type="PROSITE" id="PS00154">
    <property type="entry name" value="ATPASE_E1_E2"/>
    <property type="match status" value="1"/>
</dbReference>
<keyword evidence="5 12" id="KW-0547">Nucleotide-binding</keyword>
<dbReference type="InterPro" id="IPR027256">
    <property type="entry name" value="P-typ_ATPase_IB"/>
</dbReference>
<keyword evidence="12" id="KW-1003">Cell membrane</keyword>
<comment type="subcellular location">
    <subcellularLocation>
        <location evidence="12">Cell membrane</location>
    </subcellularLocation>
    <subcellularLocation>
        <location evidence="1">Endomembrane system</location>
        <topology evidence="1">Multi-pass membrane protein</topology>
    </subcellularLocation>
</comment>
<evidence type="ECO:0000256" key="6">
    <source>
        <dbReference type="ARBA" id="ARBA00022840"/>
    </source>
</evidence>
<feature type="domain" description="HMA" evidence="14">
    <location>
        <begin position="53"/>
        <end position="119"/>
    </location>
</feature>
<keyword evidence="8 12" id="KW-1133">Transmembrane helix</keyword>
<keyword evidence="9 12" id="KW-0472">Membrane</keyword>
<dbReference type="InterPro" id="IPR008250">
    <property type="entry name" value="ATPase_P-typ_transduc_dom_A_sf"/>
</dbReference>
<dbReference type="GO" id="GO:0005507">
    <property type="term" value="F:copper ion binding"/>
    <property type="evidence" value="ECO:0007669"/>
    <property type="project" value="TreeGrafter"/>
</dbReference>
<keyword evidence="3 12" id="KW-0812">Transmembrane</keyword>
<dbReference type="InterPro" id="IPR018303">
    <property type="entry name" value="ATPase_P-typ_P_site"/>
</dbReference>
<feature type="transmembrane region" description="Helical" evidence="12">
    <location>
        <begin position="757"/>
        <end position="774"/>
    </location>
</feature>
<dbReference type="InterPro" id="IPR044492">
    <property type="entry name" value="P_typ_ATPase_HD_dom"/>
</dbReference>
<dbReference type="SUPFAM" id="SSF81665">
    <property type="entry name" value="Calcium ATPase, transmembrane domain M"/>
    <property type="match status" value="1"/>
</dbReference>
<evidence type="ECO:0000256" key="9">
    <source>
        <dbReference type="ARBA" id="ARBA00023136"/>
    </source>
</evidence>
<dbReference type="GO" id="GO:0005886">
    <property type="term" value="C:plasma membrane"/>
    <property type="evidence" value="ECO:0007669"/>
    <property type="project" value="UniProtKB-SubCell"/>
</dbReference>
<dbReference type="InterPro" id="IPR023214">
    <property type="entry name" value="HAD_sf"/>
</dbReference>
<dbReference type="PANTHER" id="PTHR43520:SF8">
    <property type="entry name" value="P-TYPE CU(+) TRANSPORTER"/>
    <property type="match status" value="1"/>
</dbReference>
<dbReference type="InterPro" id="IPR001757">
    <property type="entry name" value="P_typ_ATPase"/>
</dbReference>
<keyword evidence="6 12" id="KW-0067">ATP-binding</keyword>
<feature type="transmembrane region" description="Helical" evidence="12">
    <location>
        <begin position="418"/>
        <end position="439"/>
    </location>
</feature>
<dbReference type="AlphaFoldDB" id="A0A2N3PZC8"/>
<dbReference type="EMBL" id="PIUM01000003">
    <property type="protein sequence ID" value="PKU25766.1"/>
    <property type="molecule type" value="Genomic_DNA"/>
</dbReference>
<dbReference type="NCBIfam" id="TIGR01511">
    <property type="entry name" value="ATPase-IB1_Cu"/>
    <property type="match status" value="1"/>
</dbReference>
<dbReference type="SFLD" id="SFLDS00003">
    <property type="entry name" value="Haloacid_Dehalogenase"/>
    <property type="match status" value="1"/>
</dbReference>
<evidence type="ECO:0000256" key="7">
    <source>
        <dbReference type="ARBA" id="ARBA00022967"/>
    </source>
</evidence>
<gene>
    <name evidence="15" type="ORF">CWS72_04160</name>
</gene>
<dbReference type="Gene3D" id="2.70.150.10">
    <property type="entry name" value="Calcium-transporting ATPase, cytoplasmic transduction domain A"/>
    <property type="match status" value="1"/>
</dbReference>
<evidence type="ECO:0000313" key="16">
    <source>
        <dbReference type="Proteomes" id="UP000233293"/>
    </source>
</evidence>
<dbReference type="SUPFAM" id="SSF56784">
    <property type="entry name" value="HAD-like"/>
    <property type="match status" value="1"/>
</dbReference>
<feature type="transmembrane region" description="Helical" evidence="12">
    <location>
        <begin position="207"/>
        <end position="226"/>
    </location>
</feature>
<evidence type="ECO:0000256" key="12">
    <source>
        <dbReference type="RuleBase" id="RU362081"/>
    </source>
</evidence>
<dbReference type="SUPFAM" id="SSF81653">
    <property type="entry name" value="Calcium ATPase, transduction domain A"/>
    <property type="match status" value="1"/>
</dbReference>
<dbReference type="NCBIfam" id="TIGR01494">
    <property type="entry name" value="ATPase_P-type"/>
    <property type="match status" value="1"/>
</dbReference>
<dbReference type="PANTHER" id="PTHR43520">
    <property type="entry name" value="ATP7, ISOFORM B"/>
    <property type="match status" value="1"/>
</dbReference>
<feature type="region of interest" description="Disordered" evidence="13">
    <location>
        <begin position="1"/>
        <end position="22"/>
    </location>
</feature>
<comment type="caution">
    <text evidence="15">The sequence shown here is derived from an EMBL/GenBank/DDBJ whole genome shotgun (WGS) entry which is preliminary data.</text>
</comment>
<dbReference type="InterPro" id="IPR017969">
    <property type="entry name" value="Heavy-metal-associated_CS"/>
</dbReference>
<dbReference type="Pfam" id="PF00403">
    <property type="entry name" value="HMA"/>
    <property type="match status" value="1"/>
</dbReference>
<sequence>MSGFSRFRQPPMGTSSADRCHRRLTAEVRAPHIKTMNEISPLPAGGVQPSPAAIVDLSITGMTCASCTARVEKVLTRLPGVLKAEVNLATEKARVSLGEGETGAPQLVAAVEKAGYGAHVVTSEDSPAADDERAAVRARRDLALVCLSALFTLPLVGQMVFDLAGGHAMLPPLLQLALAIPVQFVIGARFYVGAWKALRNGTGNMDLLVALGTSAAFGLSASQVIVGGNDGGHMGPPLYFEASTVVVTLVLLGKWLESRAKRSAAAAIRGLMALRPEWATVERDGRLVKIAAEDVRSGEIVVLRAGERAPVDGVVTEGDSQMDESLLTGESLPVDKGRGDEIVAGAINGEGLLRVKATAVGAESTVARIIRLVEGAQASKAPVQRLVDRIAAIFVPVVIALAALTFAGWSYLGGGDQQAAIVAAISVLVIACPCALGLATPTAIMVGTGVAAKAGILIKDAEALERAHDVTAIVFDKTGTLTEGRPSVSDIVAVDGDRTRLLTLAASAQQGSEHPLARAVLEAAEAEGIALLPLGSFRALPGRGLQAEVADRSLLVGSQRLMRQSELDLQGLEERAVDLEISGRTVMWLADQERVLGLIAVADRVRPSAAGAVKRLRALGVRTVMLTGDNRRTAEGVGEALGLDEIHAELMPEDKVSQIQRLRADGKVVAMVGDGVNDAPALAAADIGIAMGTGTDIAMHSAGITLMRGDPALLPAALSISRATYNKIRQNLFWAFVYNVVAIPLAAFGLLSPALAGGAMAFSSVSVVSNSLLLRRWRP</sequence>
<feature type="transmembrane region" description="Helical" evidence="12">
    <location>
        <begin position="142"/>
        <end position="161"/>
    </location>
</feature>
<dbReference type="PROSITE" id="PS01047">
    <property type="entry name" value="HMA_1"/>
    <property type="match status" value="1"/>
</dbReference>
<dbReference type="GO" id="GO:0043682">
    <property type="term" value="F:P-type divalent copper transporter activity"/>
    <property type="evidence" value="ECO:0007669"/>
    <property type="project" value="UniProtKB-EC"/>
</dbReference>
<evidence type="ECO:0000256" key="13">
    <source>
        <dbReference type="SAM" id="MobiDB-lite"/>
    </source>
</evidence>
<dbReference type="SUPFAM" id="SSF55008">
    <property type="entry name" value="HMA, heavy metal-associated domain"/>
    <property type="match status" value="1"/>
</dbReference>
<dbReference type="Pfam" id="PF00122">
    <property type="entry name" value="E1-E2_ATPase"/>
    <property type="match status" value="1"/>
</dbReference>
<evidence type="ECO:0000256" key="1">
    <source>
        <dbReference type="ARBA" id="ARBA00004127"/>
    </source>
</evidence>
<evidence type="ECO:0000256" key="8">
    <source>
        <dbReference type="ARBA" id="ARBA00022989"/>
    </source>
</evidence>
<comment type="catalytic activity">
    <reaction evidence="11">
        <text>Cu(2+)(in) + ATP + H2O = Cu(2+)(out) + ADP + phosphate + H(+)</text>
        <dbReference type="Rhea" id="RHEA:10376"/>
        <dbReference type="ChEBI" id="CHEBI:15377"/>
        <dbReference type="ChEBI" id="CHEBI:15378"/>
        <dbReference type="ChEBI" id="CHEBI:29036"/>
        <dbReference type="ChEBI" id="CHEBI:30616"/>
        <dbReference type="ChEBI" id="CHEBI:43474"/>
        <dbReference type="ChEBI" id="CHEBI:456216"/>
        <dbReference type="EC" id="7.2.2.9"/>
    </reaction>
</comment>
<feature type="transmembrane region" description="Helical" evidence="12">
    <location>
        <begin position="732"/>
        <end position="751"/>
    </location>
</feature>
<dbReference type="CDD" id="cd00371">
    <property type="entry name" value="HMA"/>
    <property type="match status" value="1"/>
</dbReference>
<feature type="transmembrane region" description="Helical" evidence="12">
    <location>
        <begin position="173"/>
        <end position="195"/>
    </location>
</feature>
<dbReference type="PROSITE" id="PS50846">
    <property type="entry name" value="HMA_2"/>
    <property type="match status" value="1"/>
</dbReference>